<dbReference type="AlphaFoldDB" id="A0A449BF00"/>
<gene>
    <name evidence="1" type="ORF">NCTC10138_01268</name>
</gene>
<dbReference type="RefSeq" id="WP_026391134.1">
    <property type="nucleotide sequence ID" value="NZ_LR215048.1"/>
</dbReference>
<dbReference type="EMBL" id="LR215048">
    <property type="protein sequence ID" value="VEU80880.1"/>
    <property type="molecule type" value="Genomic_DNA"/>
</dbReference>
<protein>
    <recommendedName>
        <fullName evidence="3">Alcohol acetyltransferase</fullName>
    </recommendedName>
</protein>
<organism evidence="1 2">
    <name type="scientific">Haploplasma axanthum</name>
    <name type="common">Acholeplasma axanthum</name>
    <dbReference type="NCBI Taxonomy" id="29552"/>
    <lineage>
        <taxon>Bacteria</taxon>
        <taxon>Bacillati</taxon>
        <taxon>Mycoplasmatota</taxon>
        <taxon>Mollicutes</taxon>
        <taxon>Acholeplasmatales</taxon>
        <taxon>Acholeplasmataceae</taxon>
        <taxon>Haploplasma</taxon>
    </lineage>
</organism>
<evidence type="ECO:0000313" key="2">
    <source>
        <dbReference type="Proteomes" id="UP000289841"/>
    </source>
</evidence>
<sequence>MQKTRYWHKLDNAAKVFPAVSKKARSNVFRLSFYLTSDINPDILEESVNLTLKRFQVFNIQLKNGIFWNYFSENKKTFKVEEEPSQVCKFFKFNKNNGYLFKVYYLKNKITLETFHSLTDGTGAINFLKSITYKYLKLMGHYFDHESLILSEMPFSNKENEDSFGANYNPKIKKNLKEEKAYHLKGDVFKDYWSLVFKIRINTKDFLTVIKEKYKCTVTEYVSALIAYGIYDEGIDVKNSKKPIKMFIPVNLRPLFNSTSLRNFSLYIKSTFELSKEWTFEEMIEHTKLEFKDQIVKEKIHMRLGALVSLEKNPFVRFVPLFIKNVFFRVGYYLLGESINTSSLSNMGIVSLPSEMKQYIKDVDFINSGKGINTTIVSYGEHTNITFNSIIKDVSVIKTFVYQLRSDNIEVIVDTNYEEGYDEIL</sequence>
<proteinExistence type="predicted"/>
<evidence type="ECO:0000313" key="1">
    <source>
        <dbReference type="EMBL" id="VEU80880.1"/>
    </source>
</evidence>
<dbReference type="Proteomes" id="UP000289841">
    <property type="component" value="Chromosome"/>
</dbReference>
<dbReference type="KEGG" id="aaxa:NCTC10138_01268"/>
<reference evidence="1 2" key="1">
    <citation type="submission" date="2019-01" db="EMBL/GenBank/DDBJ databases">
        <authorList>
            <consortium name="Pathogen Informatics"/>
        </authorList>
    </citation>
    <scope>NUCLEOTIDE SEQUENCE [LARGE SCALE GENOMIC DNA]</scope>
    <source>
        <strain evidence="1 2">NCTC10138</strain>
    </source>
</reference>
<evidence type="ECO:0008006" key="3">
    <source>
        <dbReference type="Google" id="ProtNLM"/>
    </source>
</evidence>
<dbReference type="OrthoDB" id="4876345at2"/>
<dbReference type="STRING" id="1278311.GCA_000428705_00259"/>
<accession>A0A449BF00</accession>
<keyword evidence="2" id="KW-1185">Reference proteome</keyword>
<name>A0A449BF00_HAPAX</name>